<organism evidence="1 2">
    <name type="scientific">Apiospora saccharicola</name>
    <dbReference type="NCBI Taxonomy" id="335842"/>
    <lineage>
        <taxon>Eukaryota</taxon>
        <taxon>Fungi</taxon>
        <taxon>Dikarya</taxon>
        <taxon>Ascomycota</taxon>
        <taxon>Pezizomycotina</taxon>
        <taxon>Sordariomycetes</taxon>
        <taxon>Xylariomycetidae</taxon>
        <taxon>Amphisphaeriales</taxon>
        <taxon>Apiosporaceae</taxon>
        <taxon>Apiospora</taxon>
    </lineage>
</organism>
<dbReference type="EMBL" id="JAQQWM010000005">
    <property type="protein sequence ID" value="KAK8063847.1"/>
    <property type="molecule type" value="Genomic_DNA"/>
</dbReference>
<dbReference type="Proteomes" id="UP001446871">
    <property type="component" value="Unassembled WGS sequence"/>
</dbReference>
<evidence type="ECO:0000313" key="2">
    <source>
        <dbReference type="Proteomes" id="UP001446871"/>
    </source>
</evidence>
<keyword evidence="2" id="KW-1185">Reference proteome</keyword>
<accession>A0ABR1UYR8</accession>
<sequence>MFLASTHAFARYLRVGTPSSLRRLLGNEPLAFIQFQQLRSRASLAIDRHHRNAVGSVVESLEQVETARVLGEGKSPYQAELLPAGSNARRTVPLLKSQQSAARLSHQR</sequence>
<reference evidence="1 2" key="1">
    <citation type="submission" date="2023-01" db="EMBL/GenBank/DDBJ databases">
        <title>Analysis of 21 Apiospora genomes using comparative genomics revels a genus with tremendous synthesis potential of carbohydrate active enzymes and secondary metabolites.</title>
        <authorList>
            <person name="Sorensen T."/>
        </authorList>
    </citation>
    <scope>NUCLEOTIDE SEQUENCE [LARGE SCALE GENOMIC DNA]</scope>
    <source>
        <strain evidence="1 2">CBS 83171</strain>
    </source>
</reference>
<comment type="caution">
    <text evidence="1">The sequence shown here is derived from an EMBL/GenBank/DDBJ whole genome shotgun (WGS) entry which is preliminary data.</text>
</comment>
<proteinExistence type="predicted"/>
<gene>
    <name evidence="1" type="ORF">PG996_008499</name>
</gene>
<protein>
    <submittedName>
        <fullName evidence="1">Uncharacterized protein</fullName>
    </submittedName>
</protein>
<name>A0ABR1UYR8_9PEZI</name>
<evidence type="ECO:0000313" key="1">
    <source>
        <dbReference type="EMBL" id="KAK8063847.1"/>
    </source>
</evidence>